<keyword evidence="2" id="KW-1185">Reference proteome</keyword>
<evidence type="ECO:0000313" key="1">
    <source>
        <dbReference type="EMBL" id="CRK96276.1"/>
    </source>
</evidence>
<reference evidence="1 2" key="1">
    <citation type="submission" date="2015-04" db="EMBL/GenBank/DDBJ databases">
        <authorList>
            <person name="Syromyatnikov M.Y."/>
            <person name="Popov V.N."/>
        </authorList>
    </citation>
    <scope>NUCLEOTIDE SEQUENCE [LARGE SCALE GENOMIC DNA]</scope>
</reference>
<accession>A0A1J1I9M6</accession>
<dbReference type="AlphaFoldDB" id="A0A1J1I9M6"/>
<name>A0A1J1I9M6_9DIPT</name>
<dbReference type="Proteomes" id="UP000183832">
    <property type="component" value="Unassembled WGS sequence"/>
</dbReference>
<proteinExistence type="predicted"/>
<dbReference type="EMBL" id="CVRI01000043">
    <property type="protein sequence ID" value="CRK96276.1"/>
    <property type="molecule type" value="Genomic_DNA"/>
</dbReference>
<gene>
    <name evidence="1" type="ORF">CLUMA_CG009698</name>
</gene>
<protein>
    <submittedName>
        <fullName evidence="1">CLUMA_CG009698, isoform A</fullName>
    </submittedName>
</protein>
<organism evidence="1 2">
    <name type="scientific">Clunio marinus</name>
    <dbReference type="NCBI Taxonomy" id="568069"/>
    <lineage>
        <taxon>Eukaryota</taxon>
        <taxon>Metazoa</taxon>
        <taxon>Ecdysozoa</taxon>
        <taxon>Arthropoda</taxon>
        <taxon>Hexapoda</taxon>
        <taxon>Insecta</taxon>
        <taxon>Pterygota</taxon>
        <taxon>Neoptera</taxon>
        <taxon>Endopterygota</taxon>
        <taxon>Diptera</taxon>
        <taxon>Nematocera</taxon>
        <taxon>Chironomoidea</taxon>
        <taxon>Chironomidae</taxon>
        <taxon>Clunio</taxon>
    </lineage>
</organism>
<sequence>MITKTNKSHLSTIFIKKSIKFQEKQGEEDEACLRHERCKRRKRKFNSLCVFVVETKQKEAKLPFQKLAKSKISTIIK</sequence>
<evidence type="ECO:0000313" key="2">
    <source>
        <dbReference type="Proteomes" id="UP000183832"/>
    </source>
</evidence>